<evidence type="ECO:0000313" key="2">
    <source>
        <dbReference type="Proteomes" id="UP001060215"/>
    </source>
</evidence>
<reference evidence="1 2" key="1">
    <citation type="journal article" date="2022" name="Plant J.">
        <title>Chromosome-level genome of Camellia lanceoleosa provides a valuable resource for understanding genome evolution and self-incompatibility.</title>
        <authorList>
            <person name="Gong W."/>
            <person name="Xiao S."/>
            <person name="Wang L."/>
            <person name="Liao Z."/>
            <person name="Chang Y."/>
            <person name="Mo W."/>
            <person name="Hu G."/>
            <person name="Li W."/>
            <person name="Zhao G."/>
            <person name="Zhu H."/>
            <person name="Hu X."/>
            <person name="Ji K."/>
            <person name="Xiang X."/>
            <person name="Song Q."/>
            <person name="Yuan D."/>
            <person name="Jin S."/>
            <person name="Zhang L."/>
        </authorList>
    </citation>
    <scope>NUCLEOTIDE SEQUENCE [LARGE SCALE GENOMIC DNA]</scope>
    <source>
        <strain evidence="1">SQ_2022a</strain>
    </source>
</reference>
<keyword evidence="2" id="KW-1185">Reference proteome</keyword>
<name>A0ACC0HMU6_9ERIC</name>
<evidence type="ECO:0000313" key="1">
    <source>
        <dbReference type="EMBL" id="KAI8014774.1"/>
    </source>
</evidence>
<proteinExistence type="predicted"/>
<sequence>MMLLCLKRNAEGDLWWETWQEVLHQDEWSNLARIERSAQKQAKSGTENAGWYENGGKDTMQKAGLRKGHTRSVLKWTDKWAETELGTEWGDKWEKYFAGIGLLQGETWHVLPGGDC</sequence>
<comment type="caution">
    <text evidence="1">The sequence shown here is derived from an EMBL/GenBank/DDBJ whole genome shotgun (WGS) entry which is preliminary data.</text>
</comment>
<gene>
    <name evidence="1" type="ORF">LOK49_LG05G03868</name>
</gene>
<accession>A0ACC0HMU6</accession>
<dbReference type="Proteomes" id="UP001060215">
    <property type="component" value="Chromosome 4"/>
</dbReference>
<protein>
    <submittedName>
        <fullName evidence="1">Uncharacterized protein</fullName>
    </submittedName>
</protein>
<organism evidence="1 2">
    <name type="scientific">Camellia lanceoleosa</name>
    <dbReference type="NCBI Taxonomy" id="1840588"/>
    <lineage>
        <taxon>Eukaryota</taxon>
        <taxon>Viridiplantae</taxon>
        <taxon>Streptophyta</taxon>
        <taxon>Embryophyta</taxon>
        <taxon>Tracheophyta</taxon>
        <taxon>Spermatophyta</taxon>
        <taxon>Magnoliopsida</taxon>
        <taxon>eudicotyledons</taxon>
        <taxon>Gunneridae</taxon>
        <taxon>Pentapetalae</taxon>
        <taxon>asterids</taxon>
        <taxon>Ericales</taxon>
        <taxon>Theaceae</taxon>
        <taxon>Camellia</taxon>
    </lineage>
</organism>
<dbReference type="EMBL" id="CM045761">
    <property type="protein sequence ID" value="KAI8014774.1"/>
    <property type="molecule type" value="Genomic_DNA"/>
</dbReference>